<organism evidence="2 3">
    <name type="scientific">Anaerocolumna aminovalerica</name>
    <dbReference type="NCBI Taxonomy" id="1527"/>
    <lineage>
        <taxon>Bacteria</taxon>
        <taxon>Bacillati</taxon>
        <taxon>Bacillota</taxon>
        <taxon>Clostridia</taxon>
        <taxon>Lachnospirales</taxon>
        <taxon>Lachnospiraceae</taxon>
        <taxon>Anaerocolumna</taxon>
    </lineage>
</organism>
<evidence type="ECO:0000313" key="3">
    <source>
        <dbReference type="Proteomes" id="UP000198806"/>
    </source>
</evidence>
<dbReference type="Pfam" id="PF01636">
    <property type="entry name" value="APH"/>
    <property type="match status" value="1"/>
</dbReference>
<dbReference type="Proteomes" id="UP000198806">
    <property type="component" value="Unassembled WGS sequence"/>
</dbReference>
<feature type="domain" description="Aminoglycoside phosphotransferase" evidence="1">
    <location>
        <begin position="6"/>
        <end position="187"/>
    </location>
</feature>
<dbReference type="Gene3D" id="3.90.1200.10">
    <property type="match status" value="1"/>
</dbReference>
<dbReference type="RefSeq" id="WP_091688298.1">
    <property type="nucleotide sequence ID" value="NZ_BAABFM010000015.1"/>
</dbReference>
<dbReference type="InterPro" id="IPR002575">
    <property type="entry name" value="Aminoglycoside_PTrfase"/>
</dbReference>
<name>A0A1I5IAT7_9FIRM</name>
<dbReference type="AlphaFoldDB" id="A0A1I5IAT7"/>
<dbReference type="EMBL" id="FOWD01000042">
    <property type="protein sequence ID" value="SFO57663.1"/>
    <property type="molecule type" value="Genomic_DNA"/>
</dbReference>
<dbReference type="InterPro" id="IPR011009">
    <property type="entry name" value="Kinase-like_dom_sf"/>
</dbReference>
<gene>
    <name evidence="2" type="ORF">SAMN04489757_1426</name>
</gene>
<evidence type="ECO:0000259" key="1">
    <source>
        <dbReference type="Pfam" id="PF01636"/>
    </source>
</evidence>
<sequence length="243" mass="28163">MKFNKLIGAGNTASVYEWEEGKVLKLFNKDYPGKSIENEFNNAMAIREMNFKKPKAYEIISYKERKGIIYDRIEGESLLEWVMKTGDLQECARCMAKLHKAIIQNKISNVANYKDFLKYHITKTQLTLEKQDEFLQMIDKLPGGNVLCHGDFHPGNILISKGHGYVIDFMNVCYGNSLYDIARTVFLIEYTPIPPEANNHDMLLYFKKTLSDLYLIQMNVTREMIQDYLSVIIAVRKGECPYE</sequence>
<accession>A0A1I5IAT7</accession>
<dbReference type="OrthoDB" id="9802385at2"/>
<dbReference type="SUPFAM" id="SSF56112">
    <property type="entry name" value="Protein kinase-like (PK-like)"/>
    <property type="match status" value="1"/>
</dbReference>
<reference evidence="2 3" key="1">
    <citation type="submission" date="2016-10" db="EMBL/GenBank/DDBJ databases">
        <authorList>
            <person name="de Groot N.N."/>
        </authorList>
    </citation>
    <scope>NUCLEOTIDE SEQUENCE [LARGE SCALE GENOMIC DNA]</scope>
    <source>
        <strain evidence="2 3">DSM 1283</strain>
    </source>
</reference>
<evidence type="ECO:0000313" key="2">
    <source>
        <dbReference type="EMBL" id="SFO57663.1"/>
    </source>
</evidence>
<protein>
    <submittedName>
        <fullName evidence="2">TIGR02172 family protein</fullName>
    </submittedName>
</protein>
<keyword evidence="3" id="KW-1185">Reference proteome</keyword>
<proteinExistence type="predicted"/>
<dbReference type="STRING" id="1527.SAMN04489757_1426"/>